<dbReference type="GO" id="GO:0003824">
    <property type="term" value="F:catalytic activity"/>
    <property type="evidence" value="ECO:0007669"/>
    <property type="project" value="InterPro"/>
</dbReference>
<protein>
    <submittedName>
        <fullName evidence="2">Uncharacterized protein</fullName>
    </submittedName>
</protein>
<dbReference type="AlphaFoldDB" id="A0A507B3K0"/>
<dbReference type="Proteomes" id="UP000319257">
    <property type="component" value="Unassembled WGS sequence"/>
</dbReference>
<proteinExistence type="inferred from homology"/>
<accession>A0A507B3K0</accession>
<dbReference type="Pfam" id="PF02515">
    <property type="entry name" value="CoA_transf_3"/>
    <property type="match status" value="1"/>
</dbReference>
<comment type="caution">
    <text evidence="2">The sequence shown here is derived from an EMBL/GenBank/DDBJ whole genome shotgun (WGS) entry which is preliminary data.</text>
</comment>
<dbReference type="InterPro" id="IPR052985">
    <property type="entry name" value="CoA-trans_III_biosynth/detox"/>
</dbReference>
<evidence type="ECO:0000313" key="2">
    <source>
        <dbReference type="EMBL" id="TPX11478.1"/>
    </source>
</evidence>
<evidence type="ECO:0000313" key="3">
    <source>
        <dbReference type="Proteomes" id="UP000319257"/>
    </source>
</evidence>
<dbReference type="STRING" id="1093900.A0A507B3K0"/>
<evidence type="ECO:0000256" key="1">
    <source>
        <dbReference type="ARBA" id="ARBA00008383"/>
    </source>
</evidence>
<dbReference type="GeneID" id="41975344"/>
<organism evidence="2 3">
    <name type="scientific">Thyridium curvatum</name>
    <dbReference type="NCBI Taxonomy" id="1093900"/>
    <lineage>
        <taxon>Eukaryota</taxon>
        <taxon>Fungi</taxon>
        <taxon>Dikarya</taxon>
        <taxon>Ascomycota</taxon>
        <taxon>Pezizomycotina</taxon>
        <taxon>Sordariomycetes</taxon>
        <taxon>Sordariomycetidae</taxon>
        <taxon>Thyridiales</taxon>
        <taxon>Thyridiaceae</taxon>
        <taxon>Thyridium</taxon>
    </lineage>
</organism>
<dbReference type="PANTHER" id="PTHR48229:SF2">
    <property type="entry name" value="CAIB_BAIF FAMILY PROTEIN"/>
    <property type="match status" value="1"/>
</dbReference>
<keyword evidence="3" id="KW-1185">Reference proteome</keyword>
<dbReference type="PANTHER" id="PTHR48229">
    <property type="entry name" value="CAIB/BAIF FAMILY ENZYME (AFU_ORTHOLOGUE AFUA_1G05360)-RELATED"/>
    <property type="match status" value="1"/>
</dbReference>
<reference evidence="2 3" key="1">
    <citation type="submission" date="2019-06" db="EMBL/GenBank/DDBJ databases">
        <title>Draft genome sequence of the filamentous fungus Phialemoniopsis curvata isolated from diesel fuel.</title>
        <authorList>
            <person name="Varaljay V.A."/>
            <person name="Lyon W.J."/>
            <person name="Crouch A.L."/>
            <person name="Drake C.E."/>
            <person name="Hollomon J.M."/>
            <person name="Nadeau L.J."/>
            <person name="Nunn H.S."/>
            <person name="Stevenson B.S."/>
            <person name="Bojanowski C.L."/>
            <person name="Crookes-Goodson W.J."/>
        </authorList>
    </citation>
    <scope>NUCLEOTIDE SEQUENCE [LARGE SCALE GENOMIC DNA]</scope>
    <source>
        <strain evidence="2 3">D216</strain>
    </source>
</reference>
<dbReference type="SUPFAM" id="SSF89796">
    <property type="entry name" value="CoA-transferase family III (CaiB/BaiF)"/>
    <property type="match status" value="2"/>
</dbReference>
<dbReference type="InterPro" id="IPR023606">
    <property type="entry name" value="CoA-Trfase_III_dom_1_sf"/>
</dbReference>
<name>A0A507B3K0_9PEZI</name>
<dbReference type="RefSeq" id="XP_030993189.1">
    <property type="nucleotide sequence ID" value="XM_031142692.1"/>
</dbReference>
<dbReference type="Gene3D" id="3.40.50.10540">
    <property type="entry name" value="Crotonobetainyl-coa:carnitine coa-transferase, domain 1"/>
    <property type="match status" value="1"/>
</dbReference>
<gene>
    <name evidence="2" type="ORF">E0L32_007897</name>
</gene>
<dbReference type="EMBL" id="SKBQ01000049">
    <property type="protein sequence ID" value="TPX11478.1"/>
    <property type="molecule type" value="Genomic_DNA"/>
</dbReference>
<sequence>MISQDTYSKLDEARNVFFKGILENPLISKDLPAEAASCAARIHFSGSKEPMIPINWRLSESISALKAFEATLLNVLLLRKYGVEPPCVAINTNSDHASLLIMSALLYDIDPNDKHITLASNATPEGRKDFYECFPSWDKGDAHEKLHRIAATNIYKTKDGRFYHLHGSMNPDPTIQSLSLPLQRDTATYDDALKPYIQAVSTKTAEDMDKLENDDYRQAGTICMTSDEYFESEHGKANASVGLFEIEAYPNAAQAPCWWLETPHTSAKRPLAGLKVVDLTRVIAGPAVSKGLAELGASVMRVTCPRLPDYTALHLDLNWGKWNSSLDFKLDEEREKMRNLILEADVIVQGYRPGVLDKFGFGHDEIIQLCESRSRGIIVVRENCYGWHGPWAGRSGWQQISDACCGVSTGYGRAMGHDEAVTPVFPNSDYCTGVIGVAGVLQSLLKRASDGGSYRVDISLNYYSQWLVRSCGTYPSKVWQELWKRNGQPVFRHYQNMTQTIPAVLKLLMQRHGSSLFRPGFFEERPCPSIGYNIKVLKPALQYPDGEVEFGFNVGTRTNGVDKPYWPEDLASEFVR</sequence>
<comment type="similarity">
    <text evidence="1">Belongs to the CoA-transferase III family.</text>
</comment>
<dbReference type="InterPro" id="IPR003673">
    <property type="entry name" value="CoA-Trfase_fam_III"/>
</dbReference>
<dbReference type="OrthoDB" id="2308815at2759"/>
<dbReference type="InParanoid" id="A0A507B3K0"/>